<dbReference type="PANTHER" id="PTHR31817">
    <property type="match status" value="1"/>
</dbReference>
<gene>
    <name evidence="5" type="ORF">C0V70_05575</name>
</gene>
<sequence>MKDQKYKNIILELSLILNELQKPIQILDSVKWSEGIEDFLVKNKFKELPEISYDNRPLKYDPVKKLQEFKELRLKIQRELGARDPLGLIMTRNCIQYEDVIRMLMARGKSDFYDYSKKLYGSANEVMGDGKTKLSDLAHVMSGLLNSLDENMLGESLERTLSSEQVVGELKIRLGEYFKDERIKVKLSDGIISDASAGSDYIKIKSDLRFSKKDLDIFEVHEGWVHLGTTLNGQNQPYAKWLAKGPPCSTATQEGLAVTMELFNFAMFPRRAKRLNDRLVACQMAEDGADLLEVIRFFKDKGQEDYQAVKNAGRIFRGAPLTGGSPFTKDISYLKGFVMIYNFMRMSIKEGRADLIPFLFAGKVTLDELPVLKDYHDEGVITLPKYLPPQIKDMNGLAIWMAFSNFLNRMKLEDMFQEKKNLEVTNPFRKVA</sequence>
<evidence type="ECO:0000256" key="1">
    <source>
        <dbReference type="ARBA" id="ARBA00001947"/>
    </source>
</evidence>
<keyword evidence="4" id="KW-0482">Metalloprotease</keyword>
<evidence type="ECO:0000256" key="2">
    <source>
        <dbReference type="ARBA" id="ARBA00022670"/>
    </source>
</evidence>
<keyword evidence="6" id="KW-1185">Reference proteome</keyword>
<dbReference type="GO" id="GO:0080164">
    <property type="term" value="P:regulation of nitric oxide metabolic process"/>
    <property type="evidence" value="ECO:0007669"/>
    <property type="project" value="TreeGrafter"/>
</dbReference>
<evidence type="ECO:0000313" key="6">
    <source>
        <dbReference type="Proteomes" id="UP000235584"/>
    </source>
</evidence>
<dbReference type="GO" id="GO:0006508">
    <property type="term" value="P:proteolysis"/>
    <property type="evidence" value="ECO:0007669"/>
    <property type="project" value="UniProtKB-KW"/>
</dbReference>
<reference evidence="5 6" key="1">
    <citation type="submission" date="2018-01" db="EMBL/GenBank/DDBJ databases">
        <title>Complete genome sequence of Bacteriovorax stolpii DSM12778.</title>
        <authorList>
            <person name="Tang B."/>
            <person name="Chang J."/>
        </authorList>
    </citation>
    <scope>NUCLEOTIDE SEQUENCE [LARGE SCALE GENOMIC DNA]</scope>
    <source>
        <strain evidence="5 6">DSM 12778</strain>
    </source>
</reference>
<dbReference type="AlphaFoldDB" id="A0A2K9NPZ3"/>
<protein>
    <submittedName>
        <fullName evidence="5">Flavohemoglobin expression-modulating QEGLA motif protein</fullName>
    </submittedName>
</protein>
<evidence type="ECO:0000256" key="4">
    <source>
        <dbReference type="ARBA" id="ARBA00023049"/>
    </source>
</evidence>
<dbReference type="InterPro" id="IPR012548">
    <property type="entry name" value="MATCAP"/>
</dbReference>
<dbReference type="Pfam" id="PF08014">
    <property type="entry name" value="MATCAP"/>
    <property type="match status" value="1"/>
</dbReference>
<dbReference type="PANTHER" id="PTHR31817:SF0">
    <property type="entry name" value="CHROMOSOME UNDETERMINED SCAFFOLD_67, WHOLE GENOME SHOTGUN SEQUENCE"/>
    <property type="match status" value="1"/>
</dbReference>
<dbReference type="EMBL" id="CP025704">
    <property type="protein sequence ID" value="AUN97590.1"/>
    <property type="molecule type" value="Genomic_DNA"/>
</dbReference>
<proteinExistence type="predicted"/>
<name>A0A2K9NPZ3_BACTC</name>
<dbReference type="SMART" id="SM01154">
    <property type="entry name" value="DUF1704"/>
    <property type="match status" value="1"/>
</dbReference>
<comment type="cofactor">
    <cofactor evidence="1">
        <name>Zn(2+)</name>
        <dbReference type="ChEBI" id="CHEBI:29105"/>
    </cofactor>
</comment>
<organism evidence="5 6">
    <name type="scientific">Bacteriovorax stolpii</name>
    <name type="common">Bdellovibrio stolpii</name>
    <dbReference type="NCBI Taxonomy" id="960"/>
    <lineage>
        <taxon>Bacteria</taxon>
        <taxon>Pseudomonadati</taxon>
        <taxon>Bdellovibrionota</taxon>
        <taxon>Bacteriovoracia</taxon>
        <taxon>Bacteriovoracales</taxon>
        <taxon>Bacteriovoracaceae</taxon>
        <taxon>Bacteriovorax</taxon>
    </lineage>
</organism>
<dbReference type="KEGG" id="bsto:C0V70_05575"/>
<accession>A0A2K9NPZ3</accession>
<keyword evidence="2" id="KW-0645">Protease</keyword>
<keyword evidence="3" id="KW-0378">Hydrolase</keyword>
<dbReference type="Proteomes" id="UP000235584">
    <property type="component" value="Chromosome"/>
</dbReference>
<dbReference type="GO" id="GO:0008237">
    <property type="term" value="F:metallopeptidase activity"/>
    <property type="evidence" value="ECO:0007669"/>
    <property type="project" value="UniProtKB-KW"/>
</dbReference>
<evidence type="ECO:0000313" key="5">
    <source>
        <dbReference type="EMBL" id="AUN97590.1"/>
    </source>
</evidence>
<dbReference type="RefSeq" id="WP_102242885.1">
    <property type="nucleotide sequence ID" value="NZ_CP025704.1"/>
</dbReference>
<evidence type="ECO:0000256" key="3">
    <source>
        <dbReference type="ARBA" id="ARBA00022801"/>
    </source>
</evidence>